<reference evidence="14" key="1">
    <citation type="journal article" date="2014" name="Int. J. Syst. Evol. Microbiol.">
        <title>Complete genome sequence of Corynebacterium casei LMG S-19264T (=DSM 44701T), isolated from a smear-ripened cheese.</title>
        <authorList>
            <consortium name="US DOE Joint Genome Institute (JGI-PGF)"/>
            <person name="Walter F."/>
            <person name="Albersmeier A."/>
            <person name="Kalinowski J."/>
            <person name="Ruckert C."/>
        </authorList>
    </citation>
    <scope>NUCLEOTIDE SEQUENCE</scope>
    <source>
        <strain evidence="14">JCM 3090</strain>
    </source>
</reference>
<evidence type="ECO:0000256" key="4">
    <source>
        <dbReference type="ARBA" id="ARBA00022519"/>
    </source>
</evidence>
<evidence type="ECO:0000256" key="7">
    <source>
        <dbReference type="ARBA" id="ARBA00022840"/>
    </source>
</evidence>
<keyword evidence="5 11" id="KW-0812">Transmembrane</keyword>
<accession>A0A8J3B622</accession>
<evidence type="ECO:0000259" key="12">
    <source>
        <dbReference type="PROSITE" id="PS50893"/>
    </source>
</evidence>
<evidence type="ECO:0000256" key="2">
    <source>
        <dbReference type="ARBA" id="ARBA00022448"/>
    </source>
</evidence>
<dbReference type="GO" id="GO:0005886">
    <property type="term" value="C:plasma membrane"/>
    <property type="evidence" value="ECO:0007669"/>
    <property type="project" value="UniProtKB-SubCell"/>
</dbReference>
<dbReference type="InterPro" id="IPR039421">
    <property type="entry name" value="Type_1_exporter"/>
</dbReference>
<dbReference type="PROSITE" id="PS50929">
    <property type="entry name" value="ABC_TM1F"/>
    <property type="match status" value="1"/>
</dbReference>
<comment type="subcellular location">
    <subcellularLocation>
        <location evidence="1">Cell inner membrane</location>
        <topology evidence="1">Multi-pass membrane protein</topology>
    </subcellularLocation>
</comment>
<dbReference type="GO" id="GO:0034040">
    <property type="term" value="F:ATPase-coupled lipid transmembrane transporter activity"/>
    <property type="evidence" value="ECO:0007669"/>
    <property type="project" value="TreeGrafter"/>
</dbReference>
<dbReference type="PANTHER" id="PTHR24221">
    <property type="entry name" value="ATP-BINDING CASSETTE SUB-FAMILY B"/>
    <property type="match status" value="1"/>
</dbReference>
<dbReference type="FunFam" id="3.40.50.300:FF:000221">
    <property type="entry name" value="Multidrug ABC transporter ATP-binding protein"/>
    <property type="match status" value="1"/>
</dbReference>
<dbReference type="EMBL" id="BMQB01000001">
    <property type="protein sequence ID" value="GGJ74893.1"/>
    <property type="molecule type" value="Genomic_DNA"/>
</dbReference>
<dbReference type="Gene3D" id="3.40.50.300">
    <property type="entry name" value="P-loop containing nucleotide triphosphate hydrolases"/>
    <property type="match status" value="1"/>
</dbReference>
<dbReference type="InterPro" id="IPR017871">
    <property type="entry name" value="ABC_transporter-like_CS"/>
</dbReference>
<dbReference type="GO" id="GO:0016887">
    <property type="term" value="F:ATP hydrolysis activity"/>
    <property type="evidence" value="ECO:0007669"/>
    <property type="project" value="InterPro"/>
</dbReference>
<dbReference type="Pfam" id="PF00664">
    <property type="entry name" value="ABC_membrane"/>
    <property type="match status" value="1"/>
</dbReference>
<evidence type="ECO:0000256" key="3">
    <source>
        <dbReference type="ARBA" id="ARBA00022475"/>
    </source>
</evidence>
<keyword evidence="9 11" id="KW-0472">Membrane</keyword>
<dbReference type="InterPro" id="IPR003593">
    <property type="entry name" value="AAA+_ATPase"/>
</dbReference>
<feature type="transmembrane region" description="Helical" evidence="11">
    <location>
        <begin position="21"/>
        <end position="45"/>
    </location>
</feature>
<keyword evidence="8 11" id="KW-1133">Transmembrane helix</keyword>
<organism evidence="14 15">
    <name type="scientific">Pilimelia anulata</name>
    <dbReference type="NCBI Taxonomy" id="53371"/>
    <lineage>
        <taxon>Bacteria</taxon>
        <taxon>Bacillati</taxon>
        <taxon>Actinomycetota</taxon>
        <taxon>Actinomycetes</taxon>
        <taxon>Micromonosporales</taxon>
        <taxon>Micromonosporaceae</taxon>
        <taxon>Pilimelia</taxon>
    </lineage>
</organism>
<dbReference type="GO" id="GO:0140359">
    <property type="term" value="F:ABC-type transporter activity"/>
    <property type="evidence" value="ECO:0007669"/>
    <property type="project" value="InterPro"/>
</dbReference>
<keyword evidence="7" id="KW-0067">ATP-binding</keyword>
<evidence type="ECO:0000256" key="6">
    <source>
        <dbReference type="ARBA" id="ARBA00022741"/>
    </source>
</evidence>
<evidence type="ECO:0000256" key="9">
    <source>
        <dbReference type="ARBA" id="ARBA00023136"/>
    </source>
</evidence>
<dbReference type="SUPFAM" id="SSF52540">
    <property type="entry name" value="P-loop containing nucleoside triphosphate hydrolases"/>
    <property type="match status" value="1"/>
</dbReference>
<proteinExistence type="inferred from homology"/>
<feature type="transmembrane region" description="Helical" evidence="11">
    <location>
        <begin position="246"/>
        <end position="268"/>
    </location>
</feature>
<dbReference type="Gene3D" id="1.20.1560.10">
    <property type="entry name" value="ABC transporter type 1, transmembrane domain"/>
    <property type="match status" value="1"/>
</dbReference>
<dbReference type="InterPro" id="IPR036640">
    <property type="entry name" value="ABC1_TM_sf"/>
</dbReference>
<feature type="transmembrane region" description="Helical" evidence="11">
    <location>
        <begin position="160"/>
        <end position="178"/>
    </location>
</feature>
<evidence type="ECO:0000259" key="13">
    <source>
        <dbReference type="PROSITE" id="PS50929"/>
    </source>
</evidence>
<evidence type="ECO:0000256" key="10">
    <source>
        <dbReference type="ARBA" id="ARBA00023455"/>
    </source>
</evidence>
<keyword evidence="15" id="KW-1185">Reference proteome</keyword>
<dbReference type="Proteomes" id="UP000649739">
    <property type="component" value="Unassembled WGS sequence"/>
</dbReference>
<dbReference type="InterPro" id="IPR003439">
    <property type="entry name" value="ABC_transporter-like_ATP-bd"/>
</dbReference>
<comment type="caution">
    <text evidence="14">The sequence shown here is derived from an EMBL/GenBank/DDBJ whole genome shotgun (WGS) entry which is preliminary data.</text>
</comment>
<comment type="similarity">
    <text evidence="10">Belongs to the ABC transporter superfamily. Siderophore-Fe(3+) uptake transporter (SIUT) (TC 3.A.1.21) family.</text>
</comment>
<evidence type="ECO:0000256" key="11">
    <source>
        <dbReference type="SAM" id="Phobius"/>
    </source>
</evidence>
<evidence type="ECO:0000313" key="15">
    <source>
        <dbReference type="Proteomes" id="UP000649739"/>
    </source>
</evidence>
<dbReference type="SUPFAM" id="SSF90123">
    <property type="entry name" value="ABC transporter transmembrane region"/>
    <property type="match status" value="1"/>
</dbReference>
<keyword evidence="3" id="KW-1003">Cell membrane</keyword>
<keyword evidence="2" id="KW-0813">Transport</keyword>
<name>A0A8J3B622_9ACTN</name>
<evidence type="ECO:0000256" key="1">
    <source>
        <dbReference type="ARBA" id="ARBA00004429"/>
    </source>
</evidence>
<evidence type="ECO:0000313" key="14">
    <source>
        <dbReference type="EMBL" id="GGJ74893.1"/>
    </source>
</evidence>
<sequence length="586" mass="62392">MIRILRLALLSAGSFRAQLRSCLWATALAALAQTVAYLALIPLLAALTRDPVDAAAAWRWCAVFAAAYAVESALRLHELRFQYTHWASVLAELRLRLGDQLRRMPLRELERRAAGDLSTVVGGNAANASMGVSTLSLLFLQLVTVPAILGAVIIAVDWRLGLVLAAATPVAVAFVRRMQRVSGAGFRRLDAADARAADHVIEYVQGLPVWKATGQLGPSARRLVGALERQGEEMGRMQRRLTMPGILATSTVQVCLVAMVAVGAGLVLAGSLSLPLLLGLTAAAVRMAEPLATAAAMTGVFELTDAALERVGDVLAVPPLPVDGRDRRITRFDLSLEDVTYGYDPAGVPVLRGLTLAAPERRLTALVGHSGCGKTTVTRLLTRYADPASGAVRIGGVDLRGLDPAEIHRHISVVFQDVYLFDDTVRANIAMGRPDATPEQVEAAARAANAHDFITALPAGYDTPVGEIGGRLSGGERQRISLARAILKDAPIVLLDEPTAALDTESEVAVQRAIDALVADRTVLVIAHRLSTLVSADRILVLHDGALVEQGRHEELLAAGGRYAAMWAAQHRARHWRVPAPTGVPG</sequence>
<dbReference type="PROSITE" id="PS50893">
    <property type="entry name" value="ABC_TRANSPORTER_2"/>
    <property type="match status" value="1"/>
</dbReference>
<dbReference type="Pfam" id="PF00005">
    <property type="entry name" value="ABC_tran"/>
    <property type="match status" value="1"/>
</dbReference>
<evidence type="ECO:0000256" key="5">
    <source>
        <dbReference type="ARBA" id="ARBA00022692"/>
    </source>
</evidence>
<reference evidence="14" key="2">
    <citation type="submission" date="2020-09" db="EMBL/GenBank/DDBJ databases">
        <authorList>
            <person name="Sun Q."/>
            <person name="Ohkuma M."/>
        </authorList>
    </citation>
    <scope>NUCLEOTIDE SEQUENCE</scope>
    <source>
        <strain evidence="14">JCM 3090</strain>
    </source>
</reference>
<dbReference type="InterPro" id="IPR011527">
    <property type="entry name" value="ABC1_TM_dom"/>
</dbReference>
<protein>
    <submittedName>
        <fullName evidence="14">ABC transporter permease</fullName>
    </submittedName>
</protein>
<dbReference type="AlphaFoldDB" id="A0A8J3B622"/>
<feature type="transmembrane region" description="Helical" evidence="11">
    <location>
        <begin position="57"/>
        <end position="74"/>
    </location>
</feature>
<dbReference type="GO" id="GO:0005524">
    <property type="term" value="F:ATP binding"/>
    <property type="evidence" value="ECO:0007669"/>
    <property type="project" value="UniProtKB-KW"/>
</dbReference>
<keyword evidence="4" id="KW-0997">Cell inner membrane</keyword>
<feature type="domain" description="ABC transmembrane type-1" evidence="13">
    <location>
        <begin position="25"/>
        <end position="303"/>
    </location>
</feature>
<dbReference type="PANTHER" id="PTHR24221:SF654">
    <property type="entry name" value="ATP-BINDING CASSETTE SUB-FAMILY B MEMBER 6"/>
    <property type="match status" value="1"/>
</dbReference>
<dbReference type="SMART" id="SM00382">
    <property type="entry name" value="AAA"/>
    <property type="match status" value="1"/>
</dbReference>
<dbReference type="PROSITE" id="PS00211">
    <property type="entry name" value="ABC_TRANSPORTER_1"/>
    <property type="match status" value="1"/>
</dbReference>
<feature type="transmembrane region" description="Helical" evidence="11">
    <location>
        <begin position="135"/>
        <end position="154"/>
    </location>
</feature>
<dbReference type="InterPro" id="IPR027417">
    <property type="entry name" value="P-loop_NTPase"/>
</dbReference>
<feature type="domain" description="ABC transporter" evidence="12">
    <location>
        <begin position="334"/>
        <end position="569"/>
    </location>
</feature>
<keyword evidence="6" id="KW-0547">Nucleotide-binding</keyword>
<evidence type="ECO:0000256" key="8">
    <source>
        <dbReference type="ARBA" id="ARBA00022989"/>
    </source>
</evidence>
<gene>
    <name evidence="14" type="primary">irp</name>
    <name evidence="14" type="ORF">GCM10010123_01090</name>
</gene>
<dbReference type="RefSeq" id="WP_189168005.1">
    <property type="nucleotide sequence ID" value="NZ_BMQB01000001.1"/>
</dbReference>